<protein>
    <submittedName>
        <fullName evidence="1">Uncharacterized protein</fullName>
    </submittedName>
</protein>
<organism evidence="1 2">
    <name type="scientific">Fasciolopsis buskii</name>
    <dbReference type="NCBI Taxonomy" id="27845"/>
    <lineage>
        <taxon>Eukaryota</taxon>
        <taxon>Metazoa</taxon>
        <taxon>Spiralia</taxon>
        <taxon>Lophotrochozoa</taxon>
        <taxon>Platyhelminthes</taxon>
        <taxon>Trematoda</taxon>
        <taxon>Digenea</taxon>
        <taxon>Plagiorchiida</taxon>
        <taxon>Echinostomata</taxon>
        <taxon>Echinostomatoidea</taxon>
        <taxon>Fasciolidae</taxon>
        <taxon>Fasciolopsis</taxon>
    </lineage>
</organism>
<keyword evidence="2" id="KW-1185">Reference proteome</keyword>
<name>A0A8E0RTN4_9TREM</name>
<dbReference type="OrthoDB" id="6243977at2759"/>
<evidence type="ECO:0000313" key="1">
    <source>
        <dbReference type="EMBL" id="KAA0193357.1"/>
    </source>
</evidence>
<gene>
    <name evidence="1" type="ORF">FBUS_08504</name>
</gene>
<sequence length="154" mass="17826">MYPYTVYSCACHSDHHHCRKIRGSCPRHRCHSGSATHVLLPSSSRDPIGMNNQALLRSRVLEATARNGLSRPIPLLIPQPAIPKLNHIKPGSNFYHHIPPSHHHHHHHLHQPMYCNPSQNFHKQIIGFQTMFNLSTHHYHHHRAEINQDALQRH</sequence>
<proteinExistence type="predicted"/>
<reference evidence="1" key="1">
    <citation type="submission" date="2019-05" db="EMBL/GenBank/DDBJ databases">
        <title>Annotation for the trematode Fasciolopsis buski.</title>
        <authorList>
            <person name="Choi Y.-J."/>
        </authorList>
    </citation>
    <scope>NUCLEOTIDE SEQUENCE</scope>
    <source>
        <strain evidence="1">HT</strain>
        <tissue evidence="1">Whole worm</tissue>
    </source>
</reference>
<accession>A0A8E0RTN4</accession>
<evidence type="ECO:0000313" key="2">
    <source>
        <dbReference type="Proteomes" id="UP000728185"/>
    </source>
</evidence>
<dbReference type="Proteomes" id="UP000728185">
    <property type="component" value="Unassembled WGS sequence"/>
</dbReference>
<dbReference type="EMBL" id="LUCM01005084">
    <property type="protein sequence ID" value="KAA0193357.1"/>
    <property type="molecule type" value="Genomic_DNA"/>
</dbReference>
<dbReference type="AlphaFoldDB" id="A0A8E0RTN4"/>
<comment type="caution">
    <text evidence="1">The sequence shown here is derived from an EMBL/GenBank/DDBJ whole genome shotgun (WGS) entry which is preliminary data.</text>
</comment>